<evidence type="ECO:0000313" key="3">
    <source>
        <dbReference type="Proteomes" id="UP000626026"/>
    </source>
</evidence>
<evidence type="ECO:0000313" key="2">
    <source>
        <dbReference type="EMBL" id="MBC9206781.1"/>
    </source>
</evidence>
<gene>
    <name evidence="2" type="ORF">IBL26_08030</name>
</gene>
<name>A0ABR7RJM0_9PROT</name>
<feature type="domain" description="DUF4214" evidence="1">
    <location>
        <begin position="411"/>
        <end position="476"/>
    </location>
</feature>
<proteinExistence type="predicted"/>
<comment type="caution">
    <text evidence="2">The sequence shown here is derived from an EMBL/GenBank/DDBJ whole genome shotgun (WGS) entry which is preliminary data.</text>
</comment>
<feature type="domain" description="DUF4214" evidence="1">
    <location>
        <begin position="296"/>
        <end position="363"/>
    </location>
</feature>
<keyword evidence="3" id="KW-1185">Reference proteome</keyword>
<accession>A0ABR7RJM0</accession>
<dbReference type="InterPro" id="IPR025282">
    <property type="entry name" value="DUF4214"/>
</dbReference>
<protein>
    <submittedName>
        <fullName evidence="2">DUF4214 domain-containing protein</fullName>
    </submittedName>
</protein>
<evidence type="ECO:0000259" key="1">
    <source>
        <dbReference type="Pfam" id="PF13946"/>
    </source>
</evidence>
<dbReference type="Gene3D" id="1.10.3130.20">
    <property type="entry name" value="Phycobilisome linker domain"/>
    <property type="match status" value="2"/>
</dbReference>
<dbReference type="Pfam" id="PF13946">
    <property type="entry name" value="DUF4214"/>
    <property type="match status" value="2"/>
</dbReference>
<dbReference type="RefSeq" id="WP_187783954.1">
    <property type="nucleotide sequence ID" value="NZ_JACTVA010000010.1"/>
</dbReference>
<sequence>MGTPVNVPILGTQTLNASGSYDVTLGLSSRIIVERNGTSPAGDPVNVTFDTVTIGLLSTIQVQNASLAIDSLANVNALTTFNIGDAGKLDLSSTLGVNLLSPINFTGVGGLLVLNPGLNVNLLSNVTGFNSDDVLSFAGVSTATDVRYEGGQIQVFNGNTLVASATVSGSFDGDQLGFQSNGQGGINVGVGLGNGGGLPNDEFLSGLHTDYIIAQTGLGQLYLQDKVEGRDGTSTLTDAKYILFTDGVGRFDPTGAAQDVTHIYQAAFDRRPEVAGLEFYTERLEAGAITELNVATYFSQSPEFLARYGNLDNFGYVSALYQNILDRPGEASGVSFYVDKLNAGTLGRDNVLMAFSDSIENIQNSLSFTGDREYGSAYRLYEAALNRAPEAAGLEFWYLRLEGGESLSSVARGFIDSPEFANLYGSLDNANFIEQLYQNVLDRPADQVGRDFYNSFLQNGGDRADVLVGFSDSLEARVLTADATHDSWVFLGSA</sequence>
<reference evidence="2 3" key="1">
    <citation type="journal article" date="2013" name="Int. J. Syst. Evol. Microbiol.">
        <title>Roseomonas aerophila sp. nov., isolated from air.</title>
        <authorList>
            <person name="Kim S.J."/>
            <person name="Weon H.Y."/>
            <person name="Ahn J.H."/>
            <person name="Hong S.B."/>
            <person name="Seok S.J."/>
            <person name="Whang K.S."/>
            <person name="Kwon S.W."/>
        </authorList>
    </citation>
    <scope>NUCLEOTIDE SEQUENCE [LARGE SCALE GENOMIC DNA]</scope>
    <source>
        <strain evidence="2 3">NBRC 108923</strain>
    </source>
</reference>
<organism evidence="2 3">
    <name type="scientific">Teichococcus aerophilus</name>
    <dbReference type="NCBI Taxonomy" id="1224513"/>
    <lineage>
        <taxon>Bacteria</taxon>
        <taxon>Pseudomonadati</taxon>
        <taxon>Pseudomonadota</taxon>
        <taxon>Alphaproteobacteria</taxon>
        <taxon>Acetobacterales</taxon>
        <taxon>Roseomonadaceae</taxon>
        <taxon>Roseomonas</taxon>
    </lineage>
</organism>
<dbReference type="InterPro" id="IPR038255">
    <property type="entry name" value="PBS_linker_sf"/>
</dbReference>
<dbReference type="Proteomes" id="UP000626026">
    <property type="component" value="Unassembled WGS sequence"/>
</dbReference>
<dbReference type="EMBL" id="JACTVA010000010">
    <property type="protein sequence ID" value="MBC9206781.1"/>
    <property type="molecule type" value="Genomic_DNA"/>
</dbReference>